<dbReference type="EMBL" id="ABYU02000029">
    <property type="protein sequence ID" value="EEX21102.1"/>
    <property type="molecule type" value="Genomic_DNA"/>
</dbReference>
<keyword evidence="3" id="KW-0663">Pyridoxal phosphate</keyword>
<dbReference type="InterPro" id="IPR015422">
    <property type="entry name" value="PyrdxlP-dep_Trfase_small"/>
</dbReference>
<dbReference type="GO" id="GO:0047804">
    <property type="term" value="F:cysteine-S-conjugate beta-lyase activity"/>
    <property type="evidence" value="ECO:0007669"/>
    <property type="project" value="UniProtKB-EC"/>
</dbReference>
<dbReference type="InterPro" id="IPR004839">
    <property type="entry name" value="Aminotransferase_I/II_large"/>
</dbReference>
<proteinExistence type="inferred from homology"/>
<dbReference type="RefSeq" id="WP_003022477.1">
    <property type="nucleotide sequence ID" value="NZ_CP102264.1"/>
</dbReference>
<dbReference type="AlphaFoldDB" id="C9L9W5"/>
<dbReference type="GO" id="GO:0008483">
    <property type="term" value="F:transaminase activity"/>
    <property type="evidence" value="ECO:0007669"/>
    <property type="project" value="UniProtKB-KW"/>
</dbReference>
<keyword evidence="7" id="KW-0032">Aminotransferase</keyword>
<dbReference type="GO" id="GO:0030170">
    <property type="term" value="F:pyridoxal phosphate binding"/>
    <property type="evidence" value="ECO:0007669"/>
    <property type="project" value="InterPro"/>
</dbReference>
<feature type="domain" description="Aminotransferase class I/classII large" evidence="6">
    <location>
        <begin position="39"/>
        <end position="391"/>
    </location>
</feature>
<comment type="similarity">
    <text evidence="5">Belongs to the class-II pyridoxal-phosphate-dependent aminotransferase family. MalY/PatB cystathionine beta-lyase subfamily.</text>
</comment>
<dbReference type="Proteomes" id="UP000003755">
    <property type="component" value="Unassembled WGS sequence"/>
</dbReference>
<evidence type="ECO:0000256" key="1">
    <source>
        <dbReference type="ARBA" id="ARBA00001933"/>
    </source>
</evidence>
<dbReference type="EC" id="4.4.1.13" evidence="2"/>
<dbReference type="Pfam" id="PF00155">
    <property type="entry name" value="Aminotran_1_2"/>
    <property type="match status" value="1"/>
</dbReference>
<dbReference type="InterPro" id="IPR015421">
    <property type="entry name" value="PyrdxlP-dep_Trfase_major"/>
</dbReference>
<dbReference type="InterPro" id="IPR015424">
    <property type="entry name" value="PyrdxlP-dep_Trfase"/>
</dbReference>
<dbReference type="eggNOG" id="COG1168">
    <property type="taxonomic scope" value="Bacteria"/>
</dbReference>
<dbReference type="HOGENOM" id="CLU_017584_15_0_9"/>
<gene>
    <name evidence="7" type="ORF">BLAHAN_06205</name>
</gene>
<evidence type="ECO:0000313" key="7">
    <source>
        <dbReference type="EMBL" id="EEX21102.1"/>
    </source>
</evidence>
<sequence length="402" mass="46265">MKKEVAMSENRFDFDTVIDRRGTNCGKWDTMDKKYGNTDLIHLGVADMDFPSPQPIRDVVHQCAEHGIFGYTDLGDDFYEGFMSWEKRMHHVDIKKEEIVFCPRINISAGICVGAFTEPGEEVILHTPAYGPLYEAISKNNRTVVKCGLKSQNGKYIMDLQQMEAQITEKTKMLLLCSPHNPVGRVWTKEELEAVGEFCIKHELLLFVDEIHGDITAPGVEFVSALSLSEEVRKRLIVASSPTKTFNIPGFILSYLIIPNQEYRAVVKREIDRIGMHNPTIFSAAVAGCAYQQCDDWYKAMLSYIDENDKFTRAYFAEKMPEFYIYPREGTYLLWMDYKELGCEEAELEKWFLEKAKVSVYMGTVFQEEGRGCIRLNIASPRKLLEEAYDRMYVAYCHIKKN</sequence>
<dbReference type="CDD" id="cd00609">
    <property type="entry name" value="AAT_like"/>
    <property type="match status" value="1"/>
</dbReference>
<dbReference type="Gene3D" id="3.40.640.10">
    <property type="entry name" value="Type I PLP-dependent aspartate aminotransferase-like (Major domain)"/>
    <property type="match status" value="1"/>
</dbReference>
<evidence type="ECO:0000313" key="8">
    <source>
        <dbReference type="Proteomes" id="UP000003755"/>
    </source>
</evidence>
<dbReference type="PANTHER" id="PTHR43525">
    <property type="entry name" value="PROTEIN MALY"/>
    <property type="match status" value="1"/>
</dbReference>
<accession>C9L9W5</accession>
<reference evidence="7" key="1">
    <citation type="submission" date="2009-09" db="EMBL/GenBank/DDBJ databases">
        <authorList>
            <person name="Weinstock G."/>
            <person name="Sodergren E."/>
            <person name="Clifton S."/>
            <person name="Fulton L."/>
            <person name="Fulton B."/>
            <person name="Courtney L."/>
            <person name="Fronick C."/>
            <person name="Harrison M."/>
            <person name="Strong C."/>
            <person name="Farmer C."/>
            <person name="Delahaunty K."/>
            <person name="Markovic C."/>
            <person name="Hall O."/>
            <person name="Minx P."/>
            <person name="Tomlinson C."/>
            <person name="Mitreva M."/>
            <person name="Nelson J."/>
            <person name="Hou S."/>
            <person name="Wollam A."/>
            <person name="Pepin K.H."/>
            <person name="Johnson M."/>
            <person name="Bhonagiri V."/>
            <person name="Nash W.E."/>
            <person name="Warren W."/>
            <person name="Chinwalla A."/>
            <person name="Mardis E.R."/>
            <person name="Wilson R.K."/>
        </authorList>
    </citation>
    <scope>NUCLEOTIDE SEQUENCE [LARGE SCALE GENOMIC DNA]</scope>
    <source>
        <strain evidence="7">DSM 20583</strain>
    </source>
</reference>
<keyword evidence="4" id="KW-0456">Lyase</keyword>
<dbReference type="Gene3D" id="3.90.1150.10">
    <property type="entry name" value="Aspartate Aminotransferase, domain 1"/>
    <property type="match status" value="1"/>
</dbReference>
<dbReference type="SUPFAM" id="SSF53383">
    <property type="entry name" value="PLP-dependent transferases"/>
    <property type="match status" value="1"/>
</dbReference>
<evidence type="ECO:0000256" key="4">
    <source>
        <dbReference type="ARBA" id="ARBA00023239"/>
    </source>
</evidence>
<evidence type="ECO:0000256" key="2">
    <source>
        <dbReference type="ARBA" id="ARBA00012224"/>
    </source>
</evidence>
<dbReference type="NCBIfam" id="TIGR04350">
    <property type="entry name" value="C_S_lyase_PatB"/>
    <property type="match status" value="1"/>
</dbReference>
<keyword evidence="7" id="KW-0808">Transferase</keyword>
<organism evidence="7 8">
    <name type="scientific">Blautia hansenii DSM 20583</name>
    <dbReference type="NCBI Taxonomy" id="537007"/>
    <lineage>
        <taxon>Bacteria</taxon>
        <taxon>Bacillati</taxon>
        <taxon>Bacillota</taxon>
        <taxon>Clostridia</taxon>
        <taxon>Lachnospirales</taxon>
        <taxon>Lachnospiraceae</taxon>
        <taxon>Blautia</taxon>
    </lineage>
</organism>
<dbReference type="InterPro" id="IPR051798">
    <property type="entry name" value="Class-II_PLP-Dep_Aminotrans"/>
</dbReference>
<dbReference type="InterPro" id="IPR027619">
    <property type="entry name" value="C-S_lyase_PatB-like"/>
</dbReference>
<evidence type="ECO:0000256" key="3">
    <source>
        <dbReference type="ARBA" id="ARBA00022898"/>
    </source>
</evidence>
<comment type="caution">
    <text evidence="7">The sequence shown here is derived from an EMBL/GenBank/DDBJ whole genome shotgun (WGS) entry which is preliminary data.</text>
</comment>
<comment type="cofactor">
    <cofactor evidence="1">
        <name>pyridoxal 5'-phosphate</name>
        <dbReference type="ChEBI" id="CHEBI:597326"/>
    </cofactor>
</comment>
<dbReference type="PANTHER" id="PTHR43525:SF1">
    <property type="entry name" value="PROTEIN MALY"/>
    <property type="match status" value="1"/>
</dbReference>
<name>C9L9W5_BLAHA</name>
<dbReference type="STRING" id="537007.BLAHAN_06205"/>
<protein>
    <recommendedName>
        <fullName evidence="2">cysteine-S-conjugate beta-lyase</fullName>
        <ecNumber evidence="2">4.4.1.13</ecNumber>
    </recommendedName>
</protein>
<evidence type="ECO:0000259" key="6">
    <source>
        <dbReference type="Pfam" id="PF00155"/>
    </source>
</evidence>
<keyword evidence="8" id="KW-1185">Reference proteome</keyword>
<evidence type="ECO:0000256" key="5">
    <source>
        <dbReference type="ARBA" id="ARBA00037974"/>
    </source>
</evidence>